<keyword evidence="21" id="KW-1185">Reference proteome</keyword>
<dbReference type="Pfam" id="PF02879">
    <property type="entry name" value="PGM_PMM_II"/>
    <property type="match status" value="1"/>
</dbReference>
<feature type="domain" description="Alpha-D-phosphohexomutase alpha/beta/alpha" evidence="17">
    <location>
        <begin position="45"/>
        <end position="182"/>
    </location>
</feature>
<dbReference type="PANTHER" id="PTHR45745">
    <property type="entry name" value="PHOSPHOMANNOMUTASE 45A"/>
    <property type="match status" value="1"/>
</dbReference>
<evidence type="ECO:0000313" key="20">
    <source>
        <dbReference type="EMBL" id="KRM01124.1"/>
    </source>
</evidence>
<comment type="catalytic activity">
    <reaction evidence="1">
        <text>alpha-D-glucose 1-phosphate = alpha-D-glucose 6-phosphate</text>
        <dbReference type="Rhea" id="RHEA:23536"/>
        <dbReference type="ChEBI" id="CHEBI:58225"/>
        <dbReference type="ChEBI" id="CHEBI:58601"/>
        <dbReference type="EC" id="5.4.2.2"/>
    </reaction>
</comment>
<evidence type="ECO:0000256" key="13">
    <source>
        <dbReference type="ARBA" id="ARBA00041398"/>
    </source>
</evidence>
<sequence length="581" mass="65097">MNDNIEHAYQEWSKQPNLPENIVLDLKKLQNDPKQQEDAFGTSLSFGTAGMRGILGAGTNRMNIYTVRQAAEGLASFMDTLDEATRKRGVAISFDSRYHSKEFAHESAKVLGYHNIPTFVFDDIRPTPELSFAVRHLHTYAGIMITASHNPKQYNGFKIYGEDGGQMPPKESDLITSYIRKHSDLFAIQVKLEQELRESKVMKLIGEDVDIAYLNNVKTVNIDHDLIHTVGKDMKFVYSPLHGTGKVIARRALEEAGFNNYVVVPEQTIADPEFPTTPFPNPEFPQAFDLARKLGKKVSADILIASDPDADRLGAAVRQPDGNYQLLSGNQIASVLLNYILSAKKKAGSLPENGTIVKSIVSTDLAVKIAADYGVATNNVLTGFKFIAEAIHHYETEHDHTFLFGFEESFGYLIKPFVRDKDAIQTVLLLAEVAAYYKSQGKTLYDGVQEMFKKYGYYAEKTVAKEFDGLDGKDKMAHIMTELRENPLTEFNGHQVVRHADYNASVLTDKDGSQEPINLPKSNVLKYWLDDETWLAVRPSGTEPKVKFYLEVVDKNQSAVDAKLNSYVDALDKEINQLINH</sequence>
<dbReference type="InterPro" id="IPR016066">
    <property type="entry name" value="A-D-PHexomutase_CS"/>
</dbReference>
<keyword evidence="8" id="KW-0597">Phosphoprotein</keyword>
<dbReference type="RefSeq" id="WP_056984291.1">
    <property type="nucleotide sequence ID" value="NZ_AZFY01000154.1"/>
</dbReference>
<comment type="caution">
    <text evidence="20">The sequence shown here is derived from an EMBL/GenBank/DDBJ whole genome shotgun (WGS) entry which is preliminary data.</text>
</comment>
<evidence type="ECO:0000256" key="1">
    <source>
        <dbReference type="ARBA" id="ARBA00000443"/>
    </source>
</evidence>
<dbReference type="SUPFAM" id="SSF55957">
    <property type="entry name" value="Phosphoglucomutase, C-terminal domain"/>
    <property type="match status" value="1"/>
</dbReference>
<dbReference type="PANTHER" id="PTHR45745:SF1">
    <property type="entry name" value="PHOSPHOGLUCOMUTASE 2B-RELATED"/>
    <property type="match status" value="1"/>
</dbReference>
<dbReference type="InterPro" id="IPR016055">
    <property type="entry name" value="A-D-PHexomutase_a/b/a-I/II/III"/>
</dbReference>
<protein>
    <recommendedName>
        <fullName evidence="12">Phosphoglucomutase</fullName>
        <ecNumber evidence="6">5.4.2.2</ecNumber>
    </recommendedName>
    <alternativeName>
        <fullName evidence="14">Alpha-phosphoglucomutase</fullName>
    </alternativeName>
    <alternativeName>
        <fullName evidence="13">Glucose phosphomutase</fullName>
    </alternativeName>
</protein>
<dbReference type="Gene3D" id="3.40.120.10">
    <property type="entry name" value="Alpha-D-Glucose-1,6-Bisphosphate, subunit A, domain 3"/>
    <property type="match status" value="3"/>
</dbReference>
<keyword evidence="9 15" id="KW-0479">Metal-binding</keyword>
<evidence type="ECO:0000256" key="11">
    <source>
        <dbReference type="ARBA" id="ARBA00023235"/>
    </source>
</evidence>
<dbReference type="EC" id="5.4.2.2" evidence="6"/>
<dbReference type="GO" id="GO:0000287">
    <property type="term" value="F:magnesium ion binding"/>
    <property type="evidence" value="ECO:0007669"/>
    <property type="project" value="InterPro"/>
</dbReference>
<evidence type="ECO:0000256" key="3">
    <source>
        <dbReference type="ARBA" id="ARBA00005164"/>
    </source>
</evidence>
<evidence type="ECO:0000259" key="16">
    <source>
        <dbReference type="Pfam" id="PF00408"/>
    </source>
</evidence>
<keyword evidence="7" id="KW-0119">Carbohydrate metabolism</keyword>
<dbReference type="PATRIC" id="fig|1423743.5.peg.1851"/>
<evidence type="ECO:0000256" key="12">
    <source>
        <dbReference type="ARBA" id="ARBA00039995"/>
    </source>
</evidence>
<organism evidence="20 21">
    <name type="scientific">Lentilactobacillus farraginis DSM 18382 = JCM 14108</name>
    <dbReference type="NCBI Taxonomy" id="1423743"/>
    <lineage>
        <taxon>Bacteria</taxon>
        <taxon>Bacillati</taxon>
        <taxon>Bacillota</taxon>
        <taxon>Bacilli</taxon>
        <taxon>Lactobacillales</taxon>
        <taxon>Lactobacillaceae</taxon>
        <taxon>Lentilactobacillus</taxon>
    </lineage>
</organism>
<comment type="pathway">
    <text evidence="4">Lipid metabolism.</text>
</comment>
<dbReference type="Pfam" id="PF00408">
    <property type="entry name" value="PGM_PMM_IV"/>
    <property type="match status" value="1"/>
</dbReference>
<keyword evidence="7" id="KW-0313">Glucose metabolism</keyword>
<name>A0A0R1VBU3_9LACO</name>
<dbReference type="Pfam" id="PF02878">
    <property type="entry name" value="PGM_PMM_I"/>
    <property type="match status" value="1"/>
</dbReference>
<evidence type="ECO:0000256" key="5">
    <source>
        <dbReference type="ARBA" id="ARBA00010231"/>
    </source>
</evidence>
<evidence type="ECO:0000259" key="19">
    <source>
        <dbReference type="Pfam" id="PF02880"/>
    </source>
</evidence>
<dbReference type="SUPFAM" id="SSF53738">
    <property type="entry name" value="Phosphoglucomutase, first 3 domains"/>
    <property type="match status" value="3"/>
</dbReference>
<feature type="domain" description="Alpha-D-phosphohexomutase alpha/beta/alpha" evidence="18">
    <location>
        <begin position="226"/>
        <end position="316"/>
    </location>
</feature>
<dbReference type="GO" id="GO:0006166">
    <property type="term" value="P:purine ribonucleoside salvage"/>
    <property type="evidence" value="ECO:0007669"/>
    <property type="project" value="TreeGrafter"/>
</dbReference>
<dbReference type="InterPro" id="IPR005841">
    <property type="entry name" value="Alpha-D-phosphohexomutase_SF"/>
</dbReference>
<dbReference type="PRINTS" id="PR00509">
    <property type="entry name" value="PGMPMM"/>
</dbReference>
<dbReference type="GO" id="GO:0008973">
    <property type="term" value="F:phosphopentomutase activity"/>
    <property type="evidence" value="ECO:0007669"/>
    <property type="project" value="TreeGrafter"/>
</dbReference>
<comment type="similarity">
    <text evidence="5 15">Belongs to the phosphohexose mutase family.</text>
</comment>
<keyword evidence="10 15" id="KW-0460">Magnesium</keyword>
<dbReference type="GO" id="GO:0006006">
    <property type="term" value="P:glucose metabolic process"/>
    <property type="evidence" value="ECO:0007669"/>
    <property type="project" value="UniProtKB-KW"/>
</dbReference>
<evidence type="ECO:0000259" key="17">
    <source>
        <dbReference type="Pfam" id="PF02878"/>
    </source>
</evidence>
<dbReference type="Proteomes" id="UP000051966">
    <property type="component" value="Unassembled WGS sequence"/>
</dbReference>
<dbReference type="Pfam" id="PF02880">
    <property type="entry name" value="PGM_PMM_III"/>
    <property type="match status" value="1"/>
</dbReference>
<dbReference type="InterPro" id="IPR005843">
    <property type="entry name" value="A-D-PHexomutase_C"/>
</dbReference>
<gene>
    <name evidence="20" type="ORF">FD41_GL001793</name>
</gene>
<comment type="cofactor">
    <cofactor evidence="2">
        <name>Mg(2+)</name>
        <dbReference type="ChEBI" id="CHEBI:18420"/>
    </cofactor>
</comment>
<keyword evidence="11" id="KW-0413">Isomerase</keyword>
<dbReference type="AlphaFoldDB" id="A0A0R1VBU3"/>
<dbReference type="GO" id="GO:0004614">
    <property type="term" value="F:phosphoglucomutase activity"/>
    <property type="evidence" value="ECO:0007669"/>
    <property type="project" value="UniProtKB-EC"/>
</dbReference>
<evidence type="ECO:0000256" key="2">
    <source>
        <dbReference type="ARBA" id="ARBA00001946"/>
    </source>
</evidence>
<dbReference type="InterPro" id="IPR005845">
    <property type="entry name" value="A-D-PHexomutase_a/b/a-II"/>
</dbReference>
<comment type="pathway">
    <text evidence="3">Glycolipid metabolism; diglucosyl-diacylglycerol biosynthesis.</text>
</comment>
<feature type="domain" description="Alpha-D-phosphohexomutase alpha/beta/alpha" evidence="19">
    <location>
        <begin position="329"/>
        <end position="455"/>
    </location>
</feature>
<evidence type="ECO:0000256" key="4">
    <source>
        <dbReference type="ARBA" id="ARBA00005189"/>
    </source>
</evidence>
<reference evidence="20 21" key="1">
    <citation type="journal article" date="2015" name="Genome Announc.">
        <title>Expanding the biotechnology potential of lactobacilli through comparative genomics of 213 strains and associated genera.</title>
        <authorList>
            <person name="Sun Z."/>
            <person name="Harris H.M."/>
            <person name="McCann A."/>
            <person name="Guo C."/>
            <person name="Argimon S."/>
            <person name="Zhang W."/>
            <person name="Yang X."/>
            <person name="Jeffery I.B."/>
            <person name="Cooney J.C."/>
            <person name="Kagawa T.F."/>
            <person name="Liu W."/>
            <person name="Song Y."/>
            <person name="Salvetti E."/>
            <person name="Wrobel A."/>
            <person name="Rasinkangas P."/>
            <person name="Parkhill J."/>
            <person name="Rea M.C."/>
            <person name="O'Sullivan O."/>
            <person name="Ritari J."/>
            <person name="Douillard F.P."/>
            <person name="Paul Ross R."/>
            <person name="Yang R."/>
            <person name="Briner A.E."/>
            <person name="Felis G.E."/>
            <person name="de Vos W.M."/>
            <person name="Barrangou R."/>
            <person name="Klaenhammer T.R."/>
            <person name="Caufield P.W."/>
            <person name="Cui Y."/>
            <person name="Zhang H."/>
            <person name="O'Toole P.W."/>
        </authorList>
    </citation>
    <scope>NUCLEOTIDE SEQUENCE [LARGE SCALE GENOMIC DNA]</scope>
    <source>
        <strain evidence="20 21">DSM 18382</strain>
    </source>
</reference>
<evidence type="ECO:0000256" key="14">
    <source>
        <dbReference type="ARBA" id="ARBA00041467"/>
    </source>
</evidence>
<dbReference type="Gene3D" id="3.30.310.50">
    <property type="entry name" value="Alpha-D-phosphohexomutase, C-terminal domain"/>
    <property type="match status" value="1"/>
</dbReference>
<evidence type="ECO:0000313" key="21">
    <source>
        <dbReference type="Proteomes" id="UP000051966"/>
    </source>
</evidence>
<dbReference type="OrthoDB" id="9806956at2"/>
<evidence type="ECO:0000256" key="8">
    <source>
        <dbReference type="ARBA" id="ARBA00022553"/>
    </source>
</evidence>
<evidence type="ECO:0000259" key="18">
    <source>
        <dbReference type="Pfam" id="PF02879"/>
    </source>
</evidence>
<evidence type="ECO:0000256" key="7">
    <source>
        <dbReference type="ARBA" id="ARBA00022526"/>
    </source>
</evidence>
<dbReference type="CDD" id="cd05799">
    <property type="entry name" value="PGM2"/>
    <property type="match status" value="1"/>
</dbReference>
<dbReference type="InterPro" id="IPR005844">
    <property type="entry name" value="A-D-PHexomutase_a/b/a-I"/>
</dbReference>
<evidence type="ECO:0000256" key="10">
    <source>
        <dbReference type="ARBA" id="ARBA00022842"/>
    </source>
</evidence>
<accession>A0A0R1VBU3</accession>
<dbReference type="EMBL" id="AZFY01000154">
    <property type="protein sequence ID" value="KRM01124.1"/>
    <property type="molecule type" value="Genomic_DNA"/>
</dbReference>
<feature type="domain" description="Alpha-D-phosphohexomutase C-terminal" evidence="16">
    <location>
        <begin position="505"/>
        <end position="556"/>
    </location>
</feature>
<dbReference type="PROSITE" id="PS00710">
    <property type="entry name" value="PGM_PMM"/>
    <property type="match status" value="1"/>
</dbReference>
<dbReference type="InterPro" id="IPR005846">
    <property type="entry name" value="A-D-PHexomutase_a/b/a-III"/>
</dbReference>
<evidence type="ECO:0000256" key="15">
    <source>
        <dbReference type="RuleBase" id="RU004326"/>
    </source>
</evidence>
<dbReference type="InterPro" id="IPR036900">
    <property type="entry name" value="A-D-PHexomutase_C_sf"/>
</dbReference>
<evidence type="ECO:0000256" key="6">
    <source>
        <dbReference type="ARBA" id="ARBA00012728"/>
    </source>
</evidence>
<proteinExistence type="inferred from homology"/>
<evidence type="ECO:0000256" key="9">
    <source>
        <dbReference type="ARBA" id="ARBA00022723"/>
    </source>
</evidence>